<evidence type="ECO:0000259" key="1">
    <source>
        <dbReference type="Pfam" id="PF11860"/>
    </source>
</evidence>
<proteinExistence type="predicted"/>
<reference evidence="2" key="1">
    <citation type="submission" date="2020-05" db="EMBL/GenBank/DDBJ databases">
        <authorList>
            <person name="Chiriac C."/>
            <person name="Salcher M."/>
            <person name="Ghai R."/>
            <person name="Kavagutti S V."/>
        </authorList>
    </citation>
    <scope>NUCLEOTIDE SEQUENCE</scope>
</reference>
<dbReference type="Pfam" id="PF11860">
    <property type="entry name" value="Muramidase"/>
    <property type="match status" value="1"/>
</dbReference>
<evidence type="ECO:0000313" key="2">
    <source>
        <dbReference type="EMBL" id="CAB5220381.1"/>
    </source>
</evidence>
<dbReference type="InterPro" id="IPR024408">
    <property type="entry name" value="Muramidase"/>
</dbReference>
<dbReference type="EMBL" id="LR798282">
    <property type="protein sequence ID" value="CAB5220381.1"/>
    <property type="molecule type" value="Genomic_DNA"/>
</dbReference>
<sequence length="202" mass="22117">MNSFKGSAHKLSPADISLAASEIGVQPAALAAVIAVESSGSGFDSSSRPKILFEPHIFYRQLSSNPLTQAKAYNLGLAYPKWGTQPYPRSSDAQYDRLLSAIEIDESAALRSASWGLAQIMGFNYSLVGCPDVQTFVTQAMDSELNQLRHLCHFIMASRLDDELTRFDWAGFARGYNGPGYATNSYDKKLAAAYVTNKSRFI</sequence>
<organism evidence="2">
    <name type="scientific">uncultured Caudovirales phage</name>
    <dbReference type="NCBI Taxonomy" id="2100421"/>
    <lineage>
        <taxon>Viruses</taxon>
        <taxon>Duplodnaviria</taxon>
        <taxon>Heunggongvirae</taxon>
        <taxon>Uroviricota</taxon>
        <taxon>Caudoviricetes</taxon>
        <taxon>Peduoviridae</taxon>
        <taxon>Maltschvirus</taxon>
        <taxon>Maltschvirus maltsch</taxon>
    </lineage>
</organism>
<protein>
    <submittedName>
        <fullName evidence="2">N-acetylmuramidase</fullName>
    </submittedName>
</protein>
<name>A0A6J7WQR0_9CAUD</name>
<accession>A0A6J7WQR0</accession>
<gene>
    <name evidence="2" type="ORF">UFOVP235_52</name>
</gene>
<feature type="domain" description="N-acetylmuramidase" evidence="1">
    <location>
        <begin position="27"/>
        <end position="195"/>
    </location>
</feature>